<accession>A0ABT2TRJ6</accession>
<dbReference type="Pfam" id="PF10050">
    <property type="entry name" value="DUF2284"/>
    <property type="match status" value="1"/>
</dbReference>
<name>A0ABT2TRJ6_9FIRM</name>
<keyword evidence="2" id="KW-1185">Reference proteome</keyword>
<dbReference type="InterPro" id="IPR019271">
    <property type="entry name" value="DUF2284_metal-binding"/>
</dbReference>
<dbReference type="EMBL" id="JAOQJL010000008">
    <property type="protein sequence ID" value="MCU6764860.1"/>
    <property type="molecule type" value="Genomic_DNA"/>
</dbReference>
<protein>
    <submittedName>
        <fullName evidence="1">DUF2284 domain-containing protein</fullName>
    </submittedName>
</protein>
<dbReference type="RefSeq" id="WP_158420946.1">
    <property type="nucleotide sequence ID" value="NZ_JAOQJL010000008.1"/>
</dbReference>
<organism evidence="1 2">
    <name type="scientific">Blautia ammoniilytica</name>
    <dbReference type="NCBI Taxonomy" id="2981782"/>
    <lineage>
        <taxon>Bacteria</taxon>
        <taxon>Bacillati</taxon>
        <taxon>Bacillota</taxon>
        <taxon>Clostridia</taxon>
        <taxon>Lachnospirales</taxon>
        <taxon>Lachnospiraceae</taxon>
        <taxon>Blautia</taxon>
    </lineage>
</organism>
<gene>
    <name evidence="1" type="ORF">OCV61_05460</name>
</gene>
<proteinExistence type="predicted"/>
<dbReference type="Proteomes" id="UP001652409">
    <property type="component" value="Unassembled WGS sequence"/>
</dbReference>
<evidence type="ECO:0000313" key="1">
    <source>
        <dbReference type="EMBL" id="MCU6764860.1"/>
    </source>
</evidence>
<sequence>MDYVKEAKELGFSNAAIMDTQKLIFKPEYRRFCEENQCGCYNVNPACPPESGTVEAMKQRALTYEKTLILQTIQSRHSDYKKAKFAHNKLTEQLASKIEESGNRDLLIMSAGPYKHHSCMSAYCIDAQEMADAVGMICWGNDDKIRYFSQILFHVKARETVDFF</sequence>
<reference evidence="1 2" key="1">
    <citation type="journal article" date="2021" name="ISME Commun">
        <title>Automated analysis of genomic sequences facilitates high-throughput and comprehensive description of bacteria.</title>
        <authorList>
            <person name="Hitch T.C.A."/>
        </authorList>
    </citation>
    <scope>NUCLEOTIDE SEQUENCE [LARGE SCALE GENOMIC DNA]</scope>
    <source>
        <strain evidence="1 2">Sanger_23</strain>
    </source>
</reference>
<comment type="caution">
    <text evidence="1">The sequence shown here is derived from an EMBL/GenBank/DDBJ whole genome shotgun (WGS) entry which is preliminary data.</text>
</comment>
<evidence type="ECO:0000313" key="2">
    <source>
        <dbReference type="Proteomes" id="UP001652409"/>
    </source>
</evidence>